<evidence type="ECO:0000256" key="7">
    <source>
        <dbReference type="ARBA" id="ARBA00023242"/>
    </source>
</evidence>
<keyword evidence="5" id="KW-0010">Activator</keyword>
<dbReference type="Proteomes" id="UP000834106">
    <property type="component" value="Chromosome 1"/>
</dbReference>
<dbReference type="PROSITE" id="PS50110">
    <property type="entry name" value="RESPONSE_REGULATORY"/>
    <property type="match status" value="1"/>
</dbReference>
<evidence type="ECO:0000259" key="9">
    <source>
        <dbReference type="PROSITE" id="PS50110"/>
    </source>
</evidence>
<dbReference type="InterPro" id="IPR001005">
    <property type="entry name" value="SANT/Myb"/>
</dbReference>
<dbReference type="InterPro" id="IPR045279">
    <property type="entry name" value="ARR-like"/>
</dbReference>
<dbReference type="GO" id="GO:0000160">
    <property type="term" value="P:phosphorelay signal transduction system"/>
    <property type="evidence" value="ECO:0007669"/>
    <property type="project" value="UniProtKB-KW"/>
</dbReference>
<dbReference type="GO" id="GO:0009736">
    <property type="term" value="P:cytokinin-activated signaling pathway"/>
    <property type="evidence" value="ECO:0007669"/>
    <property type="project" value="InterPro"/>
</dbReference>
<evidence type="ECO:0000256" key="8">
    <source>
        <dbReference type="PROSITE-ProRule" id="PRU00169"/>
    </source>
</evidence>
<accession>A0AAD2DJ78</accession>
<keyword evidence="4" id="KW-0805">Transcription regulation</keyword>
<evidence type="ECO:0000259" key="10">
    <source>
        <dbReference type="PROSITE" id="PS51294"/>
    </source>
</evidence>
<evidence type="ECO:0000313" key="11">
    <source>
        <dbReference type="EMBL" id="CAI9754108.1"/>
    </source>
</evidence>
<protein>
    <submittedName>
        <fullName evidence="11">Uncharacterized protein</fullName>
    </submittedName>
</protein>
<organism evidence="11 12">
    <name type="scientific">Fraxinus pennsylvanica</name>
    <dbReference type="NCBI Taxonomy" id="56036"/>
    <lineage>
        <taxon>Eukaryota</taxon>
        <taxon>Viridiplantae</taxon>
        <taxon>Streptophyta</taxon>
        <taxon>Embryophyta</taxon>
        <taxon>Tracheophyta</taxon>
        <taxon>Spermatophyta</taxon>
        <taxon>Magnoliopsida</taxon>
        <taxon>eudicotyledons</taxon>
        <taxon>Gunneridae</taxon>
        <taxon>Pentapetalae</taxon>
        <taxon>asterids</taxon>
        <taxon>lamiids</taxon>
        <taxon>Lamiales</taxon>
        <taxon>Oleaceae</taxon>
        <taxon>Oleeae</taxon>
        <taxon>Fraxinus</taxon>
    </lineage>
</organism>
<evidence type="ECO:0000256" key="5">
    <source>
        <dbReference type="ARBA" id="ARBA00023159"/>
    </source>
</evidence>
<evidence type="ECO:0000256" key="3">
    <source>
        <dbReference type="ARBA" id="ARBA00023012"/>
    </source>
</evidence>
<dbReference type="PANTHER" id="PTHR43874:SF87">
    <property type="entry name" value="HTH MYB-TYPE DOMAIN-CONTAINING PROTEIN"/>
    <property type="match status" value="1"/>
</dbReference>
<feature type="domain" description="Response regulatory" evidence="9">
    <location>
        <begin position="12"/>
        <end position="126"/>
    </location>
</feature>
<evidence type="ECO:0000313" key="12">
    <source>
        <dbReference type="Proteomes" id="UP000834106"/>
    </source>
</evidence>
<sequence length="409" mass="46890">MASYSNMIPEVNVLLVEHDTNHLISAKQMLEFFSYKVKCVEYASTALSMLSNGKVQFNIVMANINSPDSCTFKLLQEAYKMDLLVILMCDNDDDMMASSALEEGAFLFLKKPVKMENVMYLWQHVWREKTWKTKEKEQLREMVAYNTMCYGFATEEEIQMENVMSDDKDDVENGDKSSKKARIRNVSIEWTQELHNKFMNAAIQLGEGRCYPEEILELMNVPGLTRMQVASHLQKCRSRSWRPPEERKSHAVNNLASPKIEATKPRPRKYGSMPILTKHSEQKNLQIQENTEIIQDPQIYDPMNNNNILLENYPQLPQVEPLQDLSGYTFARVNVAAPYTELPGTNSQIVPADDLFMFGFNSVTSENLQADIDQLYYPGQISVNPNMPSTDKWSLVASNGQMRHNADPI</sequence>
<reference evidence="11" key="1">
    <citation type="submission" date="2023-05" db="EMBL/GenBank/DDBJ databases">
        <authorList>
            <person name="Huff M."/>
        </authorList>
    </citation>
    <scope>NUCLEOTIDE SEQUENCE</scope>
</reference>
<dbReference type="SUPFAM" id="SSF52172">
    <property type="entry name" value="CheY-like"/>
    <property type="match status" value="1"/>
</dbReference>
<proteinExistence type="predicted"/>
<feature type="domain" description="HTH myb-type" evidence="10">
    <location>
        <begin position="190"/>
        <end position="241"/>
    </location>
</feature>
<dbReference type="AlphaFoldDB" id="A0AAD2DJ78"/>
<comment type="subcellular location">
    <subcellularLocation>
        <location evidence="1">Nucleus</location>
    </subcellularLocation>
</comment>
<evidence type="ECO:0000256" key="1">
    <source>
        <dbReference type="ARBA" id="ARBA00004123"/>
    </source>
</evidence>
<dbReference type="InterPro" id="IPR001789">
    <property type="entry name" value="Sig_transdc_resp-reg_receiver"/>
</dbReference>
<comment type="caution">
    <text evidence="8">Lacks conserved residue(s) required for the propagation of feature annotation.</text>
</comment>
<dbReference type="GO" id="GO:0005634">
    <property type="term" value="C:nucleus"/>
    <property type="evidence" value="ECO:0007669"/>
    <property type="project" value="UniProtKB-SubCell"/>
</dbReference>
<evidence type="ECO:0000256" key="4">
    <source>
        <dbReference type="ARBA" id="ARBA00023015"/>
    </source>
</evidence>
<dbReference type="PROSITE" id="PS51294">
    <property type="entry name" value="HTH_MYB"/>
    <property type="match status" value="1"/>
</dbReference>
<evidence type="ECO:0000256" key="2">
    <source>
        <dbReference type="ARBA" id="ARBA00022553"/>
    </source>
</evidence>
<dbReference type="InterPro" id="IPR009057">
    <property type="entry name" value="Homeodomain-like_sf"/>
</dbReference>
<keyword evidence="3" id="KW-0902">Two-component regulatory system</keyword>
<keyword evidence="7" id="KW-0539">Nucleus</keyword>
<gene>
    <name evidence="11" type="ORF">FPE_LOCUS1539</name>
</gene>
<dbReference type="NCBIfam" id="TIGR01557">
    <property type="entry name" value="myb_SHAQKYF"/>
    <property type="match status" value="1"/>
</dbReference>
<dbReference type="SUPFAM" id="SSF46689">
    <property type="entry name" value="Homeodomain-like"/>
    <property type="match status" value="1"/>
</dbReference>
<keyword evidence="6" id="KW-0804">Transcription</keyword>
<dbReference type="Gene3D" id="3.40.50.2300">
    <property type="match status" value="1"/>
</dbReference>
<keyword evidence="12" id="KW-1185">Reference proteome</keyword>
<name>A0AAD2DJ78_9LAMI</name>
<dbReference type="FunFam" id="1.10.10.60:FF:000007">
    <property type="entry name" value="Two-component response regulator"/>
    <property type="match status" value="1"/>
</dbReference>
<dbReference type="GO" id="GO:0003677">
    <property type="term" value="F:DNA binding"/>
    <property type="evidence" value="ECO:0007669"/>
    <property type="project" value="InterPro"/>
</dbReference>
<dbReference type="EMBL" id="OU503036">
    <property type="protein sequence ID" value="CAI9754108.1"/>
    <property type="molecule type" value="Genomic_DNA"/>
</dbReference>
<dbReference type="Gene3D" id="1.10.10.60">
    <property type="entry name" value="Homeodomain-like"/>
    <property type="match status" value="1"/>
</dbReference>
<dbReference type="InterPro" id="IPR011006">
    <property type="entry name" value="CheY-like_superfamily"/>
</dbReference>
<evidence type="ECO:0000256" key="6">
    <source>
        <dbReference type="ARBA" id="ARBA00023163"/>
    </source>
</evidence>
<dbReference type="Pfam" id="PF00249">
    <property type="entry name" value="Myb_DNA-binding"/>
    <property type="match status" value="1"/>
</dbReference>
<keyword evidence="2" id="KW-0597">Phosphoprotein</keyword>
<dbReference type="PANTHER" id="PTHR43874">
    <property type="entry name" value="TWO-COMPONENT RESPONSE REGULATOR"/>
    <property type="match status" value="1"/>
</dbReference>
<dbReference type="InterPro" id="IPR006447">
    <property type="entry name" value="Myb_dom_plants"/>
</dbReference>
<dbReference type="InterPro" id="IPR017930">
    <property type="entry name" value="Myb_dom"/>
</dbReference>